<dbReference type="GO" id="GO:0004161">
    <property type="term" value="F:dimethylallyltranstransferase activity"/>
    <property type="evidence" value="ECO:0007669"/>
    <property type="project" value="TreeGrafter"/>
</dbReference>
<evidence type="ECO:0000256" key="4">
    <source>
        <dbReference type="ARBA" id="ARBA00022842"/>
    </source>
</evidence>
<gene>
    <name evidence="6" type="ORF">SFRICE_028471</name>
</gene>
<dbReference type="GO" id="GO:0045337">
    <property type="term" value="P:farnesyl diphosphate biosynthetic process"/>
    <property type="evidence" value="ECO:0007669"/>
    <property type="project" value="TreeGrafter"/>
</dbReference>
<reference evidence="6" key="1">
    <citation type="submission" date="2016-07" db="EMBL/GenBank/DDBJ databases">
        <authorList>
            <person name="Bretaudeau A."/>
        </authorList>
    </citation>
    <scope>NUCLEOTIDE SEQUENCE</scope>
    <source>
        <strain evidence="6">Rice</strain>
        <tissue evidence="6">Whole body</tissue>
    </source>
</reference>
<dbReference type="InterPro" id="IPR000092">
    <property type="entry name" value="Polyprenyl_synt"/>
</dbReference>
<name>A0A2H1WST5_SPOFR</name>
<protein>
    <submittedName>
        <fullName evidence="6">SFRICE_028471</fullName>
    </submittedName>
</protein>
<evidence type="ECO:0000256" key="5">
    <source>
        <dbReference type="ARBA" id="ARBA00033740"/>
    </source>
</evidence>
<sequence>MQSHVVLLTPTVILYKMSDPSVEKEKKAFQDVLPEFIDSVVTTTKIKELPEVATWLKQVLNYVLPGGKLSRGLITSVGYKMFEEPEYFSESTQHDAHILGWCIQMMHTMFFVLDDIADGGTMRHNKTCWHLQRSVGVYAVNDALMIQQAMMDMLKIHFGKLPIYIDLISYFNENCEMAKLIQRNRMFYNQLRQLHSFKMSGASVEKEKKAFQDVLPEFIDSVVTTTKIKELPEVATWLKQICHALNVLIKSMAKLVRHHRLLRHQLRHVHHKLNASTINLDIEKKSFQAVLPEVIDCAITRPKIKELPEVQTWLKQLLEYTLVGGKLGRGLMVPMGYKGFEEPEHFSEETLHSARVIGWCIEMLHSTFLILDDVMDGGKVRHGKPSWHLHRSVSVYAVNDAMMIQQAMRDVLEVYFRNSPIYNDLISYFNEAIYRATMGEHLDLCSNYNKEIDNMEIFNVSRVDDIAINKSSFYTFKLPIFVALFLVNDGQSMATTELHQFCIELGRLMQVQDDYMDAYGCVTVTGKNGRDIQEGKSTWLAVTALQRCNSAQRSIFKEYYGSNDLEHVQRIKQLYDELNLPEVYEQYELKMYEGLMRRINEVPHAGGRNYLLAILNVCFKRVS</sequence>
<dbReference type="PANTHER" id="PTHR11525">
    <property type="entry name" value="FARNESYL-PYROPHOSPHATE SYNTHETASE"/>
    <property type="match status" value="1"/>
</dbReference>
<evidence type="ECO:0000313" key="6">
    <source>
        <dbReference type="EMBL" id="SOQ56123.1"/>
    </source>
</evidence>
<dbReference type="AlphaFoldDB" id="A0A2H1WST5"/>
<evidence type="ECO:0000256" key="1">
    <source>
        <dbReference type="ARBA" id="ARBA00001946"/>
    </source>
</evidence>
<dbReference type="GO" id="GO:0005737">
    <property type="term" value="C:cytoplasm"/>
    <property type="evidence" value="ECO:0007669"/>
    <property type="project" value="TreeGrafter"/>
</dbReference>
<dbReference type="GO" id="GO:0042811">
    <property type="term" value="P:pheromone biosynthetic process"/>
    <property type="evidence" value="ECO:0007669"/>
    <property type="project" value="UniProtKB-ARBA"/>
</dbReference>
<dbReference type="GO" id="GO:0004337">
    <property type="term" value="F:(2E,6E)-farnesyl diphosphate synthase activity"/>
    <property type="evidence" value="ECO:0007669"/>
    <property type="project" value="TreeGrafter"/>
</dbReference>
<proteinExistence type="predicted"/>
<dbReference type="PANTHER" id="PTHR11525:SF0">
    <property type="entry name" value="FARNESYL PYROPHOSPHATE SYNTHASE"/>
    <property type="match status" value="1"/>
</dbReference>
<dbReference type="Gene3D" id="1.10.600.10">
    <property type="entry name" value="Farnesyl Diphosphate Synthase"/>
    <property type="match status" value="2"/>
</dbReference>
<dbReference type="InterPro" id="IPR008949">
    <property type="entry name" value="Isoprenoid_synthase_dom_sf"/>
</dbReference>
<organism evidence="6">
    <name type="scientific">Spodoptera frugiperda</name>
    <name type="common">Fall armyworm</name>
    <dbReference type="NCBI Taxonomy" id="7108"/>
    <lineage>
        <taxon>Eukaryota</taxon>
        <taxon>Metazoa</taxon>
        <taxon>Ecdysozoa</taxon>
        <taxon>Arthropoda</taxon>
        <taxon>Hexapoda</taxon>
        <taxon>Insecta</taxon>
        <taxon>Pterygota</taxon>
        <taxon>Neoptera</taxon>
        <taxon>Endopterygota</taxon>
        <taxon>Lepidoptera</taxon>
        <taxon>Glossata</taxon>
        <taxon>Ditrysia</taxon>
        <taxon>Noctuoidea</taxon>
        <taxon>Noctuidae</taxon>
        <taxon>Amphipyrinae</taxon>
        <taxon>Spodoptera</taxon>
    </lineage>
</organism>
<keyword evidence="2" id="KW-0808">Transferase</keyword>
<dbReference type="GO" id="GO:0046872">
    <property type="term" value="F:metal ion binding"/>
    <property type="evidence" value="ECO:0007669"/>
    <property type="project" value="UniProtKB-KW"/>
</dbReference>
<dbReference type="InterPro" id="IPR039702">
    <property type="entry name" value="FPS1-like"/>
</dbReference>
<dbReference type="EMBL" id="ODYU01010797">
    <property type="protein sequence ID" value="SOQ56123.1"/>
    <property type="molecule type" value="Genomic_DNA"/>
</dbReference>
<dbReference type="SFLD" id="SFLDS00005">
    <property type="entry name" value="Isoprenoid_Synthase_Type_I"/>
    <property type="match status" value="1"/>
</dbReference>
<evidence type="ECO:0000256" key="2">
    <source>
        <dbReference type="ARBA" id="ARBA00022679"/>
    </source>
</evidence>
<comment type="pathway">
    <text evidence="5">Pheromone biosynthesis.</text>
</comment>
<evidence type="ECO:0000256" key="3">
    <source>
        <dbReference type="ARBA" id="ARBA00022723"/>
    </source>
</evidence>
<keyword evidence="3" id="KW-0479">Metal-binding</keyword>
<keyword evidence="4" id="KW-0460">Magnesium</keyword>
<comment type="cofactor">
    <cofactor evidence="1">
        <name>Mg(2+)</name>
        <dbReference type="ChEBI" id="CHEBI:18420"/>
    </cofactor>
</comment>
<dbReference type="SUPFAM" id="SSF48576">
    <property type="entry name" value="Terpenoid synthases"/>
    <property type="match status" value="2"/>
</dbReference>
<accession>A0A2H1WST5</accession>
<dbReference type="Pfam" id="PF00348">
    <property type="entry name" value="polyprenyl_synt"/>
    <property type="match status" value="2"/>
</dbReference>